<dbReference type="EMBL" id="JACJVN010000111">
    <property type="protein sequence ID" value="MBB6679800.1"/>
    <property type="molecule type" value="Genomic_DNA"/>
</dbReference>
<dbReference type="Proteomes" id="UP000574133">
    <property type="component" value="Unassembled WGS sequence"/>
</dbReference>
<reference evidence="1 2" key="1">
    <citation type="submission" date="2020-08" db="EMBL/GenBank/DDBJ databases">
        <title>Cohnella phylogeny.</title>
        <authorList>
            <person name="Dunlap C."/>
        </authorList>
    </citation>
    <scope>NUCLEOTIDE SEQUENCE [LARGE SCALE GENOMIC DNA]</scope>
    <source>
        <strain evidence="1 2">DSM 103658</strain>
    </source>
</reference>
<name>A0A841TKT0_9BACL</name>
<dbReference type="AlphaFoldDB" id="A0A841TKT0"/>
<comment type="caution">
    <text evidence="1">The sequence shown here is derived from an EMBL/GenBank/DDBJ whole genome shotgun (WGS) entry which is preliminary data.</text>
</comment>
<dbReference type="RefSeq" id="WP_185181055.1">
    <property type="nucleotide sequence ID" value="NZ_CBCSEP010000001.1"/>
</dbReference>
<organism evidence="1 2">
    <name type="scientific">Cohnella lubricantis</name>
    <dbReference type="NCBI Taxonomy" id="2163172"/>
    <lineage>
        <taxon>Bacteria</taxon>
        <taxon>Bacillati</taxon>
        <taxon>Bacillota</taxon>
        <taxon>Bacilli</taxon>
        <taxon>Bacillales</taxon>
        <taxon>Paenibacillaceae</taxon>
        <taxon>Cohnella</taxon>
    </lineage>
</organism>
<proteinExistence type="predicted"/>
<accession>A0A841TKT0</accession>
<evidence type="ECO:0000313" key="1">
    <source>
        <dbReference type="EMBL" id="MBB6679800.1"/>
    </source>
</evidence>
<protein>
    <submittedName>
        <fullName evidence="1">Uncharacterized protein</fullName>
    </submittedName>
</protein>
<evidence type="ECO:0000313" key="2">
    <source>
        <dbReference type="Proteomes" id="UP000574133"/>
    </source>
</evidence>
<gene>
    <name evidence="1" type="ORF">H4Q31_21175</name>
</gene>
<sequence length="106" mass="11823">MSKSIVEKLNLHQFNRIAVLQQPEHDDRLAGLAAYDTELKDGSYDLIFAYALDLESMQTVVREVIDRSCLTEGGYLYAAYPKKGNKAYPTYIHRDSLLAGAAIGVL</sequence>
<keyword evidence="2" id="KW-1185">Reference proteome</keyword>